<sequence>MENFLFDHLNFARNVTLRITQDVIEEQADIIPEGFNNNIRWNLGHIYLAQEQFAFHFIDEPKLIPDGFKELFGLGTKPADWTIQSPTLSEIIELLQEQPVRIKEKLENRLTETLTTPFAFPGLAMNTVGEILTLSLYHESAHTETIKVLKKLSTK</sequence>
<dbReference type="SUPFAM" id="SSF109854">
    <property type="entry name" value="DinB/YfiT-like putative metalloenzymes"/>
    <property type="match status" value="1"/>
</dbReference>
<dbReference type="RefSeq" id="WP_096465695.1">
    <property type="nucleotide sequence ID" value="NZ_AP017312.1"/>
</dbReference>
<dbReference type="EMBL" id="AP017312">
    <property type="protein sequence ID" value="BAU27950.1"/>
    <property type="molecule type" value="Genomic_DNA"/>
</dbReference>
<protein>
    <submittedName>
        <fullName evidence="1">DinB superfamily protein</fullName>
    </submittedName>
</protein>
<keyword evidence="2" id="KW-1185">Reference proteome</keyword>
<dbReference type="InterPro" id="IPR034660">
    <property type="entry name" value="DinB/YfiT-like"/>
</dbReference>
<dbReference type="InterPro" id="IPR024775">
    <property type="entry name" value="DinB-like"/>
</dbReference>
<dbReference type="KEGG" id="asoc:CB4_02124"/>
<dbReference type="AlphaFoldDB" id="A0A0U5BIG1"/>
<dbReference type="Gene3D" id="1.20.120.450">
    <property type="entry name" value="dinb family like domain"/>
    <property type="match status" value="1"/>
</dbReference>
<evidence type="ECO:0000313" key="2">
    <source>
        <dbReference type="Proteomes" id="UP000217696"/>
    </source>
</evidence>
<gene>
    <name evidence="1" type="ORF">CB4_02124</name>
</gene>
<name>A0A0U5BIG1_9BACL</name>
<dbReference type="Proteomes" id="UP000217696">
    <property type="component" value="Chromosome"/>
</dbReference>
<organism evidence="1 2">
    <name type="scientific">Aneurinibacillus soli</name>
    <dbReference type="NCBI Taxonomy" id="1500254"/>
    <lineage>
        <taxon>Bacteria</taxon>
        <taxon>Bacillati</taxon>
        <taxon>Bacillota</taxon>
        <taxon>Bacilli</taxon>
        <taxon>Bacillales</taxon>
        <taxon>Paenibacillaceae</taxon>
        <taxon>Aneurinibacillus group</taxon>
        <taxon>Aneurinibacillus</taxon>
    </lineage>
</organism>
<dbReference type="Pfam" id="PF12867">
    <property type="entry name" value="DinB_2"/>
    <property type="match status" value="1"/>
</dbReference>
<accession>A0A0U5BIG1</accession>
<proteinExistence type="predicted"/>
<reference evidence="1 2" key="1">
    <citation type="submission" date="2015-12" db="EMBL/GenBank/DDBJ databases">
        <title>Genome sequence of Aneurinibacillus soli.</title>
        <authorList>
            <person name="Lee J.S."/>
            <person name="Lee K.C."/>
            <person name="Kim K.K."/>
            <person name="Lee B.W."/>
        </authorList>
    </citation>
    <scope>NUCLEOTIDE SEQUENCE [LARGE SCALE GENOMIC DNA]</scope>
    <source>
        <strain evidence="1 2">CB4</strain>
    </source>
</reference>
<dbReference type="OrthoDB" id="4295522at2"/>
<evidence type="ECO:0000313" key="1">
    <source>
        <dbReference type="EMBL" id="BAU27950.1"/>
    </source>
</evidence>